<proteinExistence type="predicted"/>
<organism evidence="1">
    <name type="scientific">Rhizophora mucronata</name>
    <name type="common">Asiatic mangrove</name>
    <dbReference type="NCBI Taxonomy" id="61149"/>
    <lineage>
        <taxon>Eukaryota</taxon>
        <taxon>Viridiplantae</taxon>
        <taxon>Streptophyta</taxon>
        <taxon>Embryophyta</taxon>
        <taxon>Tracheophyta</taxon>
        <taxon>Spermatophyta</taxon>
        <taxon>Magnoliopsida</taxon>
        <taxon>eudicotyledons</taxon>
        <taxon>Gunneridae</taxon>
        <taxon>Pentapetalae</taxon>
        <taxon>rosids</taxon>
        <taxon>fabids</taxon>
        <taxon>Malpighiales</taxon>
        <taxon>Rhizophoraceae</taxon>
        <taxon>Rhizophora</taxon>
    </lineage>
</organism>
<accession>A0A2P2QY64</accession>
<reference evidence="1" key="1">
    <citation type="submission" date="2018-02" db="EMBL/GenBank/DDBJ databases">
        <title>Rhizophora mucronata_Transcriptome.</title>
        <authorList>
            <person name="Meera S.P."/>
            <person name="Sreeshan A."/>
            <person name="Augustine A."/>
        </authorList>
    </citation>
    <scope>NUCLEOTIDE SEQUENCE</scope>
    <source>
        <tissue evidence="1">Leaf</tissue>
    </source>
</reference>
<protein>
    <submittedName>
        <fullName evidence="1">Uncharacterized protein</fullName>
    </submittedName>
</protein>
<evidence type="ECO:0000313" key="1">
    <source>
        <dbReference type="EMBL" id="MBX71851.1"/>
    </source>
</evidence>
<dbReference type="AlphaFoldDB" id="A0A2P2QY64"/>
<dbReference type="EMBL" id="GGEC01091367">
    <property type="protein sequence ID" value="MBX71851.1"/>
    <property type="molecule type" value="Transcribed_RNA"/>
</dbReference>
<name>A0A2P2QY64_RHIMU</name>
<sequence length="25" mass="2929">MPMITFSSSNLAFFLRISYSRPYSL</sequence>